<name>A0A8S4RA12_9NEOP</name>
<keyword evidence="2" id="KW-1185">Reference proteome</keyword>
<proteinExistence type="predicted"/>
<dbReference type="AlphaFoldDB" id="A0A8S4RA12"/>
<evidence type="ECO:0000313" key="1">
    <source>
        <dbReference type="EMBL" id="CAH2234052.1"/>
    </source>
</evidence>
<reference evidence="1" key="1">
    <citation type="submission" date="2022-03" db="EMBL/GenBank/DDBJ databases">
        <authorList>
            <person name="Lindestad O."/>
        </authorList>
    </citation>
    <scope>NUCLEOTIDE SEQUENCE</scope>
</reference>
<dbReference type="Proteomes" id="UP000838756">
    <property type="component" value="Unassembled WGS sequence"/>
</dbReference>
<dbReference type="EMBL" id="CAKXAJ010025025">
    <property type="protein sequence ID" value="CAH2234052.1"/>
    <property type="molecule type" value="Genomic_DNA"/>
</dbReference>
<evidence type="ECO:0000313" key="2">
    <source>
        <dbReference type="Proteomes" id="UP000838756"/>
    </source>
</evidence>
<accession>A0A8S4RA12</accession>
<protein>
    <submittedName>
        <fullName evidence="1">Jg25613 protein</fullName>
    </submittedName>
</protein>
<comment type="caution">
    <text evidence="1">The sequence shown here is derived from an EMBL/GenBank/DDBJ whole genome shotgun (WGS) entry which is preliminary data.</text>
</comment>
<gene>
    <name evidence="1" type="primary">jg25613</name>
    <name evidence="1" type="ORF">PAEG_LOCUS11950</name>
</gene>
<sequence>MAHPMVNGKSLETIATIRRVLILEALGKMEARRVFQNLAVRIRNEDAVYRPRRDADPYGDSLFDSKTNELVFEIREFEKKLQLRCNKT</sequence>
<organism evidence="1 2">
    <name type="scientific">Pararge aegeria aegeria</name>
    <dbReference type="NCBI Taxonomy" id="348720"/>
    <lineage>
        <taxon>Eukaryota</taxon>
        <taxon>Metazoa</taxon>
        <taxon>Ecdysozoa</taxon>
        <taxon>Arthropoda</taxon>
        <taxon>Hexapoda</taxon>
        <taxon>Insecta</taxon>
        <taxon>Pterygota</taxon>
        <taxon>Neoptera</taxon>
        <taxon>Endopterygota</taxon>
        <taxon>Lepidoptera</taxon>
        <taxon>Glossata</taxon>
        <taxon>Ditrysia</taxon>
        <taxon>Papilionoidea</taxon>
        <taxon>Nymphalidae</taxon>
        <taxon>Satyrinae</taxon>
        <taxon>Satyrini</taxon>
        <taxon>Parargina</taxon>
        <taxon>Pararge</taxon>
    </lineage>
</organism>